<dbReference type="AlphaFoldDB" id="A0A4Z1EW53"/>
<accession>A0A4Z1EW53</accession>
<comment type="caution">
    <text evidence="3">The sequence shown here is derived from an EMBL/GenBank/DDBJ whole genome shotgun (WGS) entry which is preliminary data.</text>
</comment>
<name>A0A4Z1EW53_9HELO</name>
<dbReference type="InterPro" id="IPR001313">
    <property type="entry name" value="Pumilio_RNA-bd_rpt"/>
</dbReference>
<evidence type="ECO:0000313" key="3">
    <source>
        <dbReference type="EMBL" id="TGO16654.1"/>
    </source>
</evidence>
<dbReference type="OrthoDB" id="4358152at2759"/>
<sequence>MESIPRSHDYEKLDFSENPFEKLPRELLLSIVKFNSDLASIWSLSSVSPAVYLLIDDFGKEIVETILEASEPKQIRVLFNHIVLLKLGIQLSTSLDDFKLHDVRSWTQFKEQSIHCELILDPSFNAYSQTLVMHAILQDAYKIERLTHLCHKYFLNRCKTFEFFEPVELKNNRYYRVDVVQSKYRKYFVHDVEPPSWIELKRITRAFYGLKNNSGKLRWPSSDLNSLRNMDIEMFIGDAQLYPAKNAALTVALYLNEAHEDFLDQPEKHLTSLSQLPDPVDAPVLFLPIEQKFEDPKSDLWRQSISHLDDVRGIPGLFVPRMCLTHLKVSPLREQPPYHHFRRLGFAIWDRKRMFCFGLANEDAQPEIFYNVRELISKYLSILPPELAVERF</sequence>
<proteinExistence type="predicted"/>
<organism evidence="3 4">
    <name type="scientific">Botrytis tulipae</name>
    <dbReference type="NCBI Taxonomy" id="87230"/>
    <lineage>
        <taxon>Eukaryota</taxon>
        <taxon>Fungi</taxon>
        <taxon>Dikarya</taxon>
        <taxon>Ascomycota</taxon>
        <taxon>Pezizomycotina</taxon>
        <taxon>Leotiomycetes</taxon>
        <taxon>Helotiales</taxon>
        <taxon>Sclerotiniaceae</taxon>
        <taxon>Botrytis</taxon>
    </lineage>
</organism>
<evidence type="ECO:0008006" key="5">
    <source>
        <dbReference type="Google" id="ProtNLM"/>
    </source>
</evidence>
<evidence type="ECO:0000256" key="2">
    <source>
        <dbReference type="PROSITE-ProRule" id="PRU00317"/>
    </source>
</evidence>
<evidence type="ECO:0000313" key="4">
    <source>
        <dbReference type="Proteomes" id="UP000297777"/>
    </source>
</evidence>
<evidence type="ECO:0000256" key="1">
    <source>
        <dbReference type="ARBA" id="ARBA00022737"/>
    </source>
</evidence>
<keyword evidence="1" id="KW-0677">Repeat</keyword>
<keyword evidence="4" id="KW-1185">Reference proteome</keyword>
<dbReference type="PROSITE" id="PS50302">
    <property type="entry name" value="PUM"/>
    <property type="match status" value="1"/>
</dbReference>
<protein>
    <recommendedName>
        <fullName evidence="5">F-box domain-containing protein</fullName>
    </recommendedName>
</protein>
<dbReference type="Proteomes" id="UP000297777">
    <property type="component" value="Unassembled WGS sequence"/>
</dbReference>
<gene>
    <name evidence="3" type="ORF">BTUL_0025g00080</name>
</gene>
<dbReference type="EMBL" id="PQXH01000025">
    <property type="protein sequence ID" value="TGO16654.1"/>
    <property type="molecule type" value="Genomic_DNA"/>
</dbReference>
<reference evidence="3 4" key="1">
    <citation type="submission" date="2017-12" db="EMBL/GenBank/DDBJ databases">
        <title>Comparative genomics of Botrytis spp.</title>
        <authorList>
            <person name="Valero-Jimenez C.A."/>
            <person name="Tapia P."/>
            <person name="Veloso J."/>
            <person name="Silva-Moreno E."/>
            <person name="Staats M."/>
            <person name="Valdes J.H."/>
            <person name="Van Kan J.A.L."/>
        </authorList>
    </citation>
    <scope>NUCLEOTIDE SEQUENCE [LARGE SCALE GENOMIC DNA]</scope>
    <source>
        <strain evidence="3 4">Bt9001</strain>
    </source>
</reference>
<dbReference type="GO" id="GO:0003723">
    <property type="term" value="F:RNA binding"/>
    <property type="evidence" value="ECO:0007669"/>
    <property type="project" value="InterPro"/>
</dbReference>
<feature type="repeat" description="Pumilio" evidence="2">
    <location>
        <begin position="43"/>
        <end position="80"/>
    </location>
</feature>